<protein>
    <submittedName>
        <fullName evidence="1">Uncharacterized protein</fullName>
    </submittedName>
</protein>
<dbReference type="Proteomes" id="UP000005667">
    <property type="component" value="Plasmid AZO_p2"/>
</dbReference>
<sequence>MVALLPMAAIASPGSPDSELVSAWNAYAAHRRFCETLPVDEMTDEAWEPFDAEKERLEALIDTLPAHTSEGTAVKLRRLLIEYSGKKWVEDAMFYRLPADALARLESDDWRDAMLFRLLCDVEKHDNIQATWGNK</sequence>
<proteinExistence type="predicted"/>
<dbReference type="EMBL" id="FQ311870">
    <property type="protein sequence ID" value="CBS89233.1"/>
    <property type="molecule type" value="Genomic_DNA"/>
</dbReference>
<dbReference type="HOGENOM" id="CLU_1881493_0_0_5"/>
<dbReference type="AlphaFoldDB" id="G7ZCB0"/>
<keyword evidence="1" id="KW-0614">Plasmid</keyword>
<geneLocation type="plasmid" evidence="1 2">
    <name>AZO_p2</name>
</geneLocation>
<accession>G7ZCB0</accession>
<evidence type="ECO:0000313" key="2">
    <source>
        <dbReference type="Proteomes" id="UP000005667"/>
    </source>
</evidence>
<dbReference type="KEGG" id="ali:AZOLI_p20036"/>
<evidence type="ECO:0000313" key="1">
    <source>
        <dbReference type="EMBL" id="CBS89233.1"/>
    </source>
</evidence>
<name>G7ZCB0_AZOL4</name>
<organism evidence="1 2">
    <name type="scientific">Azospirillum lipoferum (strain 4B)</name>
    <dbReference type="NCBI Taxonomy" id="862719"/>
    <lineage>
        <taxon>Bacteria</taxon>
        <taxon>Pseudomonadati</taxon>
        <taxon>Pseudomonadota</taxon>
        <taxon>Alphaproteobacteria</taxon>
        <taxon>Rhodospirillales</taxon>
        <taxon>Azospirillaceae</taxon>
        <taxon>Azospirillum</taxon>
    </lineage>
</organism>
<keyword evidence="2" id="KW-1185">Reference proteome</keyword>
<gene>
    <name evidence="1" type="ordered locus">AZOLI_p20036</name>
</gene>
<reference evidence="2" key="1">
    <citation type="journal article" date="2011" name="PLoS Genet.">
        <title>Azospirillum genomes reveal transition of bacteria from aquatic to terrestrial environments.</title>
        <authorList>
            <person name="Wisniewski-Dye F."/>
            <person name="Borziak K."/>
            <person name="Khalsa-Moyers G."/>
            <person name="Alexandre G."/>
            <person name="Sukharnikov L.O."/>
            <person name="Wuichet K."/>
            <person name="Hurst G.B."/>
            <person name="McDonald W.H."/>
            <person name="Robertson J.S."/>
            <person name="Barbe V."/>
            <person name="Calteau A."/>
            <person name="Rouy Z."/>
            <person name="Mangenot S."/>
            <person name="Prigent-Combaret C."/>
            <person name="Normand P."/>
            <person name="Boyer M."/>
            <person name="Siguier P."/>
            <person name="Dessaux Y."/>
            <person name="Elmerich C."/>
            <person name="Condemine G."/>
            <person name="Krishnen G."/>
            <person name="Kennedy I."/>
            <person name="Paterson A.H."/>
            <person name="Gonzalez V."/>
            <person name="Mavingui P."/>
            <person name="Zhulin I.B."/>
        </authorList>
    </citation>
    <scope>NUCLEOTIDE SEQUENCE [LARGE SCALE GENOMIC DNA]</scope>
    <source>
        <strain evidence="2">4B</strain>
    </source>
</reference>